<evidence type="ECO:0000256" key="1">
    <source>
        <dbReference type="ARBA" id="ARBA00009986"/>
    </source>
</evidence>
<dbReference type="AlphaFoldDB" id="A0A7W7KN11"/>
<comment type="caution">
    <text evidence="6">The sequence shown here is derived from an EMBL/GenBank/DDBJ whole genome shotgun (WGS) entry which is preliminary data.</text>
</comment>
<reference evidence="6 7" key="1">
    <citation type="submission" date="2020-08" db="EMBL/GenBank/DDBJ databases">
        <title>Functional genomics of gut bacteria from endangered species of beetles.</title>
        <authorList>
            <person name="Carlos-Shanley C."/>
        </authorList>
    </citation>
    <scope>NUCLEOTIDE SEQUENCE [LARGE SCALE GENOMIC DNA]</scope>
    <source>
        <strain evidence="6 7">S00179</strain>
    </source>
</reference>
<dbReference type="InterPro" id="IPR015590">
    <property type="entry name" value="Aldehyde_DH_dom"/>
</dbReference>
<evidence type="ECO:0000259" key="5">
    <source>
        <dbReference type="Pfam" id="PF00171"/>
    </source>
</evidence>
<sequence length="497" mass="52674">MSQTVDALIHEYFASGTLAYLPDSHFIDGAWRTSASGETMEVFDPGLGKAFTQVAAGDAEDVDAAVEAADAALRGPWRRMLPADRSRILLRAAEAIRSNAQRLAVIETLDNGKTLAEAQSDVRNTARIFEYYAGIADKLQGETIPLGADHFSCTQLEPVGVTAHIIPWNYPISTAARSLAPALAAGCTAVLKPSELTPLSALLLAGLLQQAGLPPGVCNVVNGTGAKVGAALTQHPKVRHVTFTGSVNTGIHVMQAAARNIASVTLELGGKSPAIVLADADLDAALEDVLWAIYSNAGQICSAGSRLIIERSVHQQFVERLAARARQLSLGHGLRNPDIGAITTVDQLQKIEAFVEGARARGVHIAAGGRRSCDPATDAGWFFQPTLLDNLATSDPLVQEEVFGPVLSVQVADNAEHALELANATPFGLAAGIYTRDFSRAMRLARDLDAGQIYINEYFAGGVETPFGGNKRSGFGREKGLEGLRAYYAVKTITARI</sequence>
<dbReference type="SUPFAM" id="SSF53720">
    <property type="entry name" value="ALDH-like"/>
    <property type="match status" value="1"/>
</dbReference>
<dbReference type="Gene3D" id="3.40.309.10">
    <property type="entry name" value="Aldehyde Dehydrogenase, Chain A, domain 2"/>
    <property type="match status" value="1"/>
</dbReference>
<accession>A0A7W7KN11</accession>
<keyword evidence="2 4" id="KW-0560">Oxidoreductase</keyword>
<gene>
    <name evidence="6" type="ORF">HNP46_004730</name>
</gene>
<evidence type="ECO:0000256" key="4">
    <source>
        <dbReference type="RuleBase" id="RU003345"/>
    </source>
</evidence>
<dbReference type="RefSeq" id="WP_184593734.1">
    <property type="nucleotide sequence ID" value="NZ_JACHLI010000022.1"/>
</dbReference>
<evidence type="ECO:0000313" key="6">
    <source>
        <dbReference type="EMBL" id="MBB4865829.1"/>
    </source>
</evidence>
<dbReference type="InterPro" id="IPR016162">
    <property type="entry name" value="Ald_DH_N"/>
</dbReference>
<feature type="domain" description="Aldehyde dehydrogenase" evidence="5">
    <location>
        <begin position="31"/>
        <end position="493"/>
    </location>
</feature>
<dbReference type="PROSITE" id="PS00070">
    <property type="entry name" value="ALDEHYDE_DEHYDR_CYS"/>
    <property type="match status" value="1"/>
</dbReference>
<dbReference type="Proteomes" id="UP000566995">
    <property type="component" value="Unassembled WGS sequence"/>
</dbReference>
<evidence type="ECO:0000256" key="3">
    <source>
        <dbReference type="PROSITE-ProRule" id="PRU10007"/>
    </source>
</evidence>
<dbReference type="PROSITE" id="PS00687">
    <property type="entry name" value="ALDEHYDE_DEHYDR_GLU"/>
    <property type="match status" value="1"/>
</dbReference>
<comment type="similarity">
    <text evidence="1 4">Belongs to the aldehyde dehydrogenase family.</text>
</comment>
<dbReference type="InterPro" id="IPR016161">
    <property type="entry name" value="Ald_DH/histidinol_DH"/>
</dbReference>
<dbReference type="InterPro" id="IPR029510">
    <property type="entry name" value="Ald_DH_CS_GLU"/>
</dbReference>
<evidence type="ECO:0000313" key="7">
    <source>
        <dbReference type="Proteomes" id="UP000566995"/>
    </source>
</evidence>
<organism evidence="6 7">
    <name type="scientific">Pseudomonas nitroreducens</name>
    <dbReference type="NCBI Taxonomy" id="46680"/>
    <lineage>
        <taxon>Bacteria</taxon>
        <taxon>Pseudomonadati</taxon>
        <taxon>Pseudomonadota</taxon>
        <taxon>Gammaproteobacteria</taxon>
        <taxon>Pseudomonadales</taxon>
        <taxon>Pseudomonadaceae</taxon>
        <taxon>Pseudomonas</taxon>
    </lineage>
</organism>
<feature type="active site" evidence="3">
    <location>
        <position position="267"/>
    </location>
</feature>
<dbReference type="InterPro" id="IPR016163">
    <property type="entry name" value="Ald_DH_C"/>
</dbReference>
<dbReference type="InterPro" id="IPR016160">
    <property type="entry name" value="Ald_DH_CS_CYS"/>
</dbReference>
<dbReference type="Pfam" id="PF00171">
    <property type="entry name" value="Aldedh"/>
    <property type="match status" value="1"/>
</dbReference>
<name>A0A7W7KN11_PSENT</name>
<dbReference type="PANTHER" id="PTHR11699">
    <property type="entry name" value="ALDEHYDE DEHYDROGENASE-RELATED"/>
    <property type="match status" value="1"/>
</dbReference>
<dbReference type="Gene3D" id="3.40.605.10">
    <property type="entry name" value="Aldehyde Dehydrogenase, Chain A, domain 1"/>
    <property type="match status" value="1"/>
</dbReference>
<dbReference type="FunFam" id="3.40.605.10:FF:000007">
    <property type="entry name" value="NAD/NADP-dependent betaine aldehyde dehydrogenase"/>
    <property type="match status" value="1"/>
</dbReference>
<evidence type="ECO:0000256" key="2">
    <source>
        <dbReference type="ARBA" id="ARBA00023002"/>
    </source>
</evidence>
<protein>
    <submittedName>
        <fullName evidence="6">Acyl-CoA reductase-like NAD-dependent aldehyde dehydrogenase</fullName>
    </submittedName>
</protein>
<proteinExistence type="inferred from homology"/>
<dbReference type="GO" id="GO:0016620">
    <property type="term" value="F:oxidoreductase activity, acting on the aldehyde or oxo group of donors, NAD or NADP as acceptor"/>
    <property type="evidence" value="ECO:0007669"/>
    <property type="project" value="InterPro"/>
</dbReference>
<dbReference type="EMBL" id="JACHLI010000022">
    <property type="protein sequence ID" value="MBB4865829.1"/>
    <property type="molecule type" value="Genomic_DNA"/>
</dbReference>